<sequence length="53" mass="5739">MAAAFLNNLDTYPLTWNSSRNKQDTSLIATYGVSSVGKVCQFNINAHVHLGGI</sequence>
<organism evidence="1 2">
    <name type="scientific">Dictyobacter vulcani</name>
    <dbReference type="NCBI Taxonomy" id="2607529"/>
    <lineage>
        <taxon>Bacteria</taxon>
        <taxon>Bacillati</taxon>
        <taxon>Chloroflexota</taxon>
        <taxon>Ktedonobacteria</taxon>
        <taxon>Ktedonobacterales</taxon>
        <taxon>Dictyobacteraceae</taxon>
        <taxon>Dictyobacter</taxon>
    </lineage>
</organism>
<reference evidence="1 2" key="1">
    <citation type="submission" date="2019-10" db="EMBL/GenBank/DDBJ databases">
        <title>Dictyobacter vulcani sp. nov., within the class Ktedonobacteria, isolated from soil of volcanic Mt. Zao.</title>
        <authorList>
            <person name="Zheng Y."/>
            <person name="Wang C.M."/>
            <person name="Sakai Y."/>
            <person name="Abe K."/>
            <person name="Yokota A."/>
            <person name="Yabe S."/>
        </authorList>
    </citation>
    <scope>NUCLEOTIDE SEQUENCE [LARGE SCALE GENOMIC DNA]</scope>
    <source>
        <strain evidence="1 2">W12</strain>
    </source>
</reference>
<dbReference type="AlphaFoldDB" id="A0A5J4KKI8"/>
<protein>
    <submittedName>
        <fullName evidence="1">Uncharacterized protein</fullName>
    </submittedName>
</protein>
<dbReference type="EMBL" id="BKZW01000001">
    <property type="protein sequence ID" value="GER88375.1"/>
    <property type="molecule type" value="Genomic_DNA"/>
</dbReference>
<dbReference type="Proteomes" id="UP000326912">
    <property type="component" value="Unassembled WGS sequence"/>
</dbReference>
<evidence type="ECO:0000313" key="2">
    <source>
        <dbReference type="Proteomes" id="UP000326912"/>
    </source>
</evidence>
<accession>A0A5J4KKI8</accession>
<comment type="caution">
    <text evidence="1">The sequence shown here is derived from an EMBL/GenBank/DDBJ whole genome shotgun (WGS) entry which is preliminary data.</text>
</comment>
<evidence type="ECO:0000313" key="1">
    <source>
        <dbReference type="EMBL" id="GER88375.1"/>
    </source>
</evidence>
<keyword evidence="2" id="KW-1185">Reference proteome</keyword>
<proteinExistence type="predicted"/>
<name>A0A5J4KKI8_9CHLR</name>
<gene>
    <name evidence="1" type="ORF">KDW_25370</name>
</gene>